<protein>
    <submittedName>
        <fullName evidence="1">Endonuclease/exonuclease/phosphatase family protein</fullName>
    </submittedName>
</protein>
<dbReference type="RefSeq" id="WP_015675701.1">
    <property type="nucleotide sequence ID" value="NZ_AOGX02000006.1"/>
</dbReference>
<name>A0A5E8HGU8_9LEPT</name>
<sequence length="227" mass="27099">MRIVSWNCAGGFRKKFEQIQKLSPDITIIQECENPNLYIKEFRSFEYKNFIWEGETKNKGIGIFTKSDFKLQRLNWKNHFEISINEINSELLKWNSDGLKQFLPFSINDRIHILAVWTKGGENLAFGYIGQFWKYILANKSDILNHKPIIIGDFNSNVIWDKIDRWWNHSEIINILESWNYKSLYHVKFKDEHASSKILPFSYKEKEKSLITSIMHLFKLIKWTTQV</sequence>
<gene>
    <name evidence="1" type="ORF">LEP1GSC202_3535</name>
</gene>
<evidence type="ECO:0000313" key="2">
    <source>
        <dbReference type="Proteomes" id="UP000013996"/>
    </source>
</evidence>
<keyword evidence="1" id="KW-0269">Exonuclease</keyword>
<dbReference type="AlphaFoldDB" id="A0A5E8HGU8"/>
<evidence type="ECO:0000313" key="1">
    <source>
        <dbReference type="EMBL" id="EOQ90721.1"/>
    </source>
</evidence>
<dbReference type="STRING" id="1249483.LEP1GSC202_3535"/>
<dbReference type="GO" id="GO:0004519">
    <property type="term" value="F:endonuclease activity"/>
    <property type="evidence" value="ECO:0007669"/>
    <property type="project" value="UniProtKB-KW"/>
</dbReference>
<dbReference type="Proteomes" id="UP000013996">
    <property type="component" value="Unassembled WGS sequence"/>
</dbReference>
<comment type="caution">
    <text evidence="1">The sequence shown here is derived from an EMBL/GenBank/DDBJ whole genome shotgun (WGS) entry which is preliminary data.</text>
</comment>
<accession>A0A5E8HGU8</accession>
<reference evidence="1 2" key="1">
    <citation type="submission" date="2013-04" db="EMBL/GenBank/DDBJ databases">
        <authorList>
            <person name="Harkins D.M."/>
            <person name="Durkin A.S."/>
            <person name="Brinkac L.M."/>
            <person name="Haft D.H."/>
            <person name="Selengut J.D."/>
            <person name="Sanka R."/>
            <person name="DePew J."/>
            <person name="Purushe J."/>
            <person name="Hartskeerl R.A."/>
            <person name="Ahmed A."/>
            <person name="van der Linden H."/>
            <person name="Goris M.G.A."/>
            <person name="Vinetz J.M."/>
            <person name="Sutton G.G."/>
            <person name="Nierman W.C."/>
            <person name="Fouts D.E."/>
        </authorList>
    </citation>
    <scope>NUCLEOTIDE SEQUENCE [LARGE SCALE GENOMIC DNA]</scope>
    <source>
        <strain evidence="1 2">Sao Paulo</strain>
    </source>
</reference>
<dbReference type="EMBL" id="AOGX02000006">
    <property type="protein sequence ID" value="EOQ90721.1"/>
    <property type="molecule type" value="Genomic_DNA"/>
</dbReference>
<organism evidence="1 2">
    <name type="scientific">Leptospira yanagawae serovar Saopaulo str. Sao Paulo = ATCC 700523</name>
    <dbReference type="NCBI Taxonomy" id="1249483"/>
    <lineage>
        <taxon>Bacteria</taxon>
        <taxon>Pseudomonadati</taxon>
        <taxon>Spirochaetota</taxon>
        <taxon>Spirochaetia</taxon>
        <taxon>Leptospirales</taxon>
        <taxon>Leptospiraceae</taxon>
        <taxon>Leptospira</taxon>
    </lineage>
</organism>
<dbReference type="GO" id="GO:0004527">
    <property type="term" value="F:exonuclease activity"/>
    <property type="evidence" value="ECO:0007669"/>
    <property type="project" value="UniProtKB-KW"/>
</dbReference>
<dbReference type="Gene3D" id="3.60.10.10">
    <property type="entry name" value="Endonuclease/exonuclease/phosphatase"/>
    <property type="match status" value="1"/>
</dbReference>
<keyword evidence="1" id="KW-0378">Hydrolase</keyword>
<dbReference type="SUPFAM" id="SSF56219">
    <property type="entry name" value="DNase I-like"/>
    <property type="match status" value="1"/>
</dbReference>
<keyword evidence="1" id="KW-0255">Endonuclease</keyword>
<keyword evidence="1" id="KW-0540">Nuclease</keyword>
<dbReference type="InterPro" id="IPR036691">
    <property type="entry name" value="Endo/exonu/phosph_ase_sf"/>
</dbReference>
<proteinExistence type="predicted"/>